<dbReference type="Gene3D" id="1.10.1530.10">
    <property type="match status" value="1"/>
</dbReference>
<dbReference type="InterPro" id="IPR003767">
    <property type="entry name" value="Malate/L-lactate_DH-like"/>
</dbReference>
<dbReference type="Proteomes" id="UP000184050">
    <property type="component" value="Unassembled WGS sequence"/>
</dbReference>
<dbReference type="InterPro" id="IPR036111">
    <property type="entry name" value="Mal/L-sulfo/L-lacto_DH-like_sf"/>
</dbReference>
<dbReference type="AlphaFoldDB" id="A0A1M6DPS6"/>
<evidence type="ECO:0000256" key="1">
    <source>
        <dbReference type="ARBA" id="ARBA00023002"/>
    </source>
</evidence>
<dbReference type="STRING" id="1168035.SAMN05444280_105137"/>
<protein>
    <submittedName>
        <fullName evidence="2">3-dehydro-L-gulonate 2-dehydrogenase</fullName>
    </submittedName>
</protein>
<dbReference type="InterPro" id="IPR043143">
    <property type="entry name" value="Mal/L-sulf/L-lact_DH-like_NADP"/>
</dbReference>
<reference evidence="2 3" key="1">
    <citation type="submission" date="2016-11" db="EMBL/GenBank/DDBJ databases">
        <authorList>
            <person name="Jaros S."/>
            <person name="Januszkiewicz K."/>
            <person name="Wedrychowicz H."/>
        </authorList>
    </citation>
    <scope>NUCLEOTIDE SEQUENCE [LARGE SCALE GENOMIC DNA]</scope>
    <source>
        <strain evidence="2 3">DSM 27063</strain>
    </source>
</reference>
<dbReference type="SUPFAM" id="SSF89733">
    <property type="entry name" value="L-sulfolactate dehydrogenase-like"/>
    <property type="match status" value="1"/>
</dbReference>
<name>A0A1M6DPS6_9BACT</name>
<organism evidence="2 3">
    <name type="scientific">Tangfeifania diversioriginum</name>
    <dbReference type="NCBI Taxonomy" id="1168035"/>
    <lineage>
        <taxon>Bacteria</taxon>
        <taxon>Pseudomonadati</taxon>
        <taxon>Bacteroidota</taxon>
        <taxon>Bacteroidia</taxon>
        <taxon>Marinilabiliales</taxon>
        <taxon>Prolixibacteraceae</taxon>
        <taxon>Tangfeifania</taxon>
    </lineage>
</organism>
<dbReference type="PANTHER" id="PTHR11091:SF3">
    <property type="entry name" value="2,3-DIKETO-L-GULONATE REDUCTASE"/>
    <property type="match status" value="1"/>
</dbReference>
<dbReference type="Pfam" id="PF02615">
    <property type="entry name" value="Ldh_2"/>
    <property type="match status" value="1"/>
</dbReference>
<dbReference type="RefSeq" id="WP_175552464.1">
    <property type="nucleotide sequence ID" value="NZ_FQZE01000005.1"/>
</dbReference>
<evidence type="ECO:0000313" key="2">
    <source>
        <dbReference type="EMBL" id="SHI75182.1"/>
    </source>
</evidence>
<keyword evidence="3" id="KW-1185">Reference proteome</keyword>
<dbReference type="Gene3D" id="3.30.1370.60">
    <property type="entry name" value="Hypothetical oxidoreductase yiak, domain 2"/>
    <property type="match status" value="1"/>
</dbReference>
<dbReference type="NCBIfam" id="NF009750">
    <property type="entry name" value="PRK13260.1"/>
    <property type="match status" value="1"/>
</dbReference>
<dbReference type="PANTHER" id="PTHR11091">
    <property type="entry name" value="OXIDOREDUCTASE-RELATED"/>
    <property type="match status" value="1"/>
</dbReference>
<dbReference type="InterPro" id="IPR043144">
    <property type="entry name" value="Mal/L-sulf/L-lact_DH-like_ah"/>
</dbReference>
<dbReference type="GO" id="GO:0016491">
    <property type="term" value="F:oxidoreductase activity"/>
    <property type="evidence" value="ECO:0007669"/>
    <property type="project" value="UniProtKB-KW"/>
</dbReference>
<sequence length="341" mass="37693">MESIRVHFEEMKTTFSQILLKHNFTEINAGKCAEVFAGNSLEGVYSHGVYRFPRFVDYLQKGYVKPDAEPELVHSAGALEQWNGNLGPGILNAGFCTDRAMKIAAENGIGCVSIANTNHWMRGGTYGWQAAKNDFVFIGWTNTEANMPAWGAKNSRLGNNPLVFAVPYKNEAIVLDFAMTQFSYGKMEATELGNSELPFPGGFDKDGKLTSSPSEILETRRALPIGYWKGAGLSLLLDILATILSAGRSTKELSELEAEYGVSQVFIAIDTKKLSNFPAIQSTISAIIEDLKNSVPDETHSEIRYPGERVLQTRKENLELGIPVIHKIWKEILVLTQPNLD</sequence>
<accession>A0A1M6DPS6</accession>
<proteinExistence type="predicted"/>
<dbReference type="EMBL" id="FQZE01000005">
    <property type="protein sequence ID" value="SHI75182.1"/>
    <property type="molecule type" value="Genomic_DNA"/>
</dbReference>
<evidence type="ECO:0000313" key="3">
    <source>
        <dbReference type="Proteomes" id="UP000184050"/>
    </source>
</evidence>
<gene>
    <name evidence="2" type="ORF">SAMN05444280_105137</name>
</gene>
<keyword evidence="1" id="KW-0560">Oxidoreductase</keyword>